<feature type="transmembrane region" description="Helical" evidence="2">
    <location>
        <begin position="641"/>
        <end position="665"/>
    </location>
</feature>
<evidence type="ECO:0000256" key="1">
    <source>
        <dbReference type="SAM" id="MobiDB-lite"/>
    </source>
</evidence>
<feature type="compositionally biased region" description="Polar residues" evidence="1">
    <location>
        <begin position="237"/>
        <end position="249"/>
    </location>
</feature>
<proteinExistence type="predicted"/>
<feature type="compositionally biased region" description="Gly residues" evidence="1">
    <location>
        <begin position="16"/>
        <end position="50"/>
    </location>
</feature>
<dbReference type="PANTHER" id="PTHR28258:SF1">
    <property type="entry name" value="VACUOLAR SEGREGATION PROTEIN 7"/>
    <property type="match status" value="1"/>
</dbReference>
<evidence type="ECO:0000313" key="3">
    <source>
        <dbReference type="EMBL" id="KAL0638883.1"/>
    </source>
</evidence>
<sequence>MSATRLAANNKEHTAGAGGDEVVGGDGNISNGGGGGGGGRSRSTGGGGGAVERNTHERNSSTDLLASNIEKPSRDPSPIRVNPPSTGLSDSNITPAFHYKSRRKPGSVRSAAASRETSPIRSVSAAAAAVLRNSQQPDLQQPRPQRSLVNGPHWPSTSRLGLSRSPPPGSRSPAPSLYKKSEHTTSVLSPLPSIVLRRDKEKEGELDDPEDQNLPSGMKTPRSNASPALETVVEGSLPNTPASGTSKTLTEQVAALAALQSNSNTNAIHEESESEVSVETVKGRSRAASISSSISHSLAESGSESGSKSEDRSRATPRAPPPKKTFSRRMGSDNFSGRMTVETETVTSVPQVALGAGVLPGGASIRSKKSTDTIRAPKKKEKKVMKRAGGGGNSNLTSKTDIFAAKIAEAVDEANSSDSDETFVYESNPPEPPTIQRPTSRFHSRTPSATSIQGGPDPRGQRLPLLPSIDGQQSTGRKGMKFASVNSNLGNETPVGDGTGNERGGSGGGSSRIDERRNQRDKERNGASRNQNGQRSLLTDESPFHNGQSQKAPSHSLRHGSGSHISSRSTSQSNTPRHGSALRNGFASKKSPRNKFDPEMEGADDERIPLIRPTRVRRRPGSGPHRQEHITQLPRKGCLRTYIGCIVAVVAVMLIMTGVGGFLFATTKALMDVSVLNVTGVLVSKQEIMLDLVVEAINPNAISVTVGSMDVNLFAKSSHVGDGKGKGGDDPLGPGDGDDDDHDHKHGWWQAGKGWRRQNDRGTARTRYLPLSTTRIRYRARLPVTNGDGHVDEGTDPPEDLPEGGDRQTMLLGRIFSFDSALTFDASPLRHKSSISIGELRLAKPGNKTEEGGTERWERVLQHPFELIVRGVLKYSLPLSGRIRTAPIGASVLVHPDGATKDIGNGYEYYDDSRNDKFK</sequence>
<feature type="region of interest" description="Disordered" evidence="1">
    <location>
        <begin position="1"/>
        <end position="249"/>
    </location>
</feature>
<accession>A0ABR3GSQ2</accession>
<dbReference type="Proteomes" id="UP001447188">
    <property type="component" value="Unassembled WGS sequence"/>
</dbReference>
<feature type="compositionally biased region" description="Polar residues" evidence="1">
    <location>
        <begin position="527"/>
        <end position="553"/>
    </location>
</feature>
<feature type="compositionally biased region" description="Acidic residues" evidence="1">
    <location>
        <begin position="794"/>
        <end position="803"/>
    </location>
</feature>
<dbReference type="PANTHER" id="PTHR28258">
    <property type="entry name" value="VACUOLAR SEGREGATION PROTEIN 7"/>
    <property type="match status" value="1"/>
</dbReference>
<feature type="region of interest" description="Disordered" evidence="1">
    <location>
        <begin position="718"/>
        <end position="761"/>
    </location>
</feature>
<protein>
    <submittedName>
        <fullName evidence="3">Vacuolar inheritance and morphology protein</fullName>
    </submittedName>
</protein>
<keyword evidence="2" id="KW-1133">Transmembrane helix</keyword>
<keyword evidence="4" id="KW-1185">Reference proteome</keyword>
<comment type="caution">
    <text evidence="3">The sequence shown here is derived from an EMBL/GenBank/DDBJ whole genome shotgun (WGS) entry which is preliminary data.</text>
</comment>
<feature type="compositionally biased region" description="Low complexity" evidence="1">
    <location>
        <begin position="559"/>
        <end position="573"/>
    </location>
</feature>
<organism evidence="3 4">
    <name type="scientific">Discina gigas</name>
    <dbReference type="NCBI Taxonomy" id="1032678"/>
    <lineage>
        <taxon>Eukaryota</taxon>
        <taxon>Fungi</taxon>
        <taxon>Dikarya</taxon>
        <taxon>Ascomycota</taxon>
        <taxon>Pezizomycotina</taxon>
        <taxon>Pezizomycetes</taxon>
        <taxon>Pezizales</taxon>
        <taxon>Discinaceae</taxon>
        <taxon>Discina</taxon>
    </lineage>
</organism>
<feature type="compositionally biased region" description="Basic and acidic residues" evidence="1">
    <location>
        <begin position="512"/>
        <end position="526"/>
    </location>
</feature>
<dbReference type="InterPro" id="IPR024260">
    <property type="entry name" value="Vac7"/>
</dbReference>
<feature type="compositionally biased region" description="Gly residues" evidence="1">
    <location>
        <begin position="497"/>
        <end position="510"/>
    </location>
</feature>
<feature type="compositionally biased region" description="Low complexity" evidence="1">
    <location>
        <begin position="155"/>
        <end position="164"/>
    </location>
</feature>
<feature type="compositionally biased region" description="Low complexity" evidence="1">
    <location>
        <begin position="275"/>
        <end position="306"/>
    </location>
</feature>
<evidence type="ECO:0000256" key="2">
    <source>
        <dbReference type="SAM" id="Phobius"/>
    </source>
</evidence>
<reference evidence="3 4" key="1">
    <citation type="submission" date="2024-02" db="EMBL/GenBank/DDBJ databases">
        <title>Discinaceae phylogenomics.</title>
        <authorList>
            <person name="Dirks A.C."/>
            <person name="James T.Y."/>
        </authorList>
    </citation>
    <scope>NUCLEOTIDE SEQUENCE [LARGE SCALE GENOMIC DNA]</scope>
    <source>
        <strain evidence="3 4">ACD0624</strain>
    </source>
</reference>
<feature type="region of interest" description="Disordered" evidence="1">
    <location>
        <begin position="262"/>
        <end position="337"/>
    </location>
</feature>
<feature type="region of interest" description="Disordered" evidence="1">
    <location>
        <begin position="412"/>
        <end position="608"/>
    </location>
</feature>
<dbReference type="Pfam" id="PF12751">
    <property type="entry name" value="Vac7"/>
    <property type="match status" value="1"/>
</dbReference>
<feature type="compositionally biased region" description="Polar residues" evidence="1">
    <location>
        <begin position="436"/>
        <end position="453"/>
    </location>
</feature>
<gene>
    <name evidence="3" type="primary">VAC7</name>
    <name evidence="3" type="ORF">Q9L58_002114</name>
</gene>
<feature type="compositionally biased region" description="Low complexity" evidence="1">
    <location>
        <begin position="122"/>
        <end position="148"/>
    </location>
</feature>
<name>A0ABR3GSQ2_9PEZI</name>
<keyword evidence="2" id="KW-0812">Transmembrane</keyword>
<feature type="compositionally biased region" description="Basic and acidic residues" evidence="1">
    <location>
        <begin position="719"/>
        <end position="729"/>
    </location>
</feature>
<feature type="region of interest" description="Disordered" evidence="1">
    <location>
        <begin position="782"/>
        <end position="806"/>
    </location>
</feature>
<feature type="region of interest" description="Disordered" evidence="1">
    <location>
        <begin position="357"/>
        <end position="397"/>
    </location>
</feature>
<evidence type="ECO:0000313" key="4">
    <source>
        <dbReference type="Proteomes" id="UP001447188"/>
    </source>
</evidence>
<feature type="compositionally biased region" description="Polar residues" evidence="1">
    <location>
        <begin position="83"/>
        <end position="94"/>
    </location>
</feature>
<dbReference type="EMBL" id="JBBBZM010000017">
    <property type="protein sequence ID" value="KAL0638883.1"/>
    <property type="molecule type" value="Genomic_DNA"/>
</dbReference>
<feature type="compositionally biased region" description="Basic residues" evidence="1">
    <location>
        <begin position="376"/>
        <end position="386"/>
    </location>
</feature>
<keyword evidence="2" id="KW-0472">Membrane</keyword>